<keyword evidence="2" id="KW-1133">Transmembrane helix</keyword>
<feature type="region of interest" description="Disordered" evidence="1">
    <location>
        <begin position="66"/>
        <end position="85"/>
    </location>
</feature>
<evidence type="ECO:0000313" key="3">
    <source>
        <dbReference type="EMBL" id="KAK4252317.1"/>
    </source>
</evidence>
<accession>A0AAN7HPH9</accession>
<evidence type="ECO:0008006" key="5">
    <source>
        <dbReference type="Google" id="ProtNLM"/>
    </source>
</evidence>
<dbReference type="EMBL" id="MU857601">
    <property type="protein sequence ID" value="KAK4252317.1"/>
    <property type="molecule type" value="Genomic_DNA"/>
</dbReference>
<name>A0AAN7HPH9_9PEZI</name>
<feature type="compositionally biased region" description="Low complexity" evidence="1">
    <location>
        <begin position="369"/>
        <end position="420"/>
    </location>
</feature>
<reference evidence="3" key="2">
    <citation type="submission" date="2023-05" db="EMBL/GenBank/DDBJ databases">
        <authorList>
            <consortium name="Lawrence Berkeley National Laboratory"/>
            <person name="Steindorff A."/>
            <person name="Hensen N."/>
            <person name="Bonometti L."/>
            <person name="Westerberg I."/>
            <person name="Brannstrom I.O."/>
            <person name="Guillou S."/>
            <person name="Cros-Aarteil S."/>
            <person name="Calhoun S."/>
            <person name="Haridas S."/>
            <person name="Kuo A."/>
            <person name="Mondo S."/>
            <person name="Pangilinan J."/>
            <person name="Riley R."/>
            <person name="Labutti K."/>
            <person name="Andreopoulos B."/>
            <person name="Lipzen A."/>
            <person name="Chen C."/>
            <person name="Yanf M."/>
            <person name="Daum C."/>
            <person name="Ng V."/>
            <person name="Clum A."/>
            <person name="Ohm R."/>
            <person name="Martin F."/>
            <person name="Silar P."/>
            <person name="Natvig D."/>
            <person name="Lalanne C."/>
            <person name="Gautier V."/>
            <person name="Ament-Velasquez S.L."/>
            <person name="Kruys A."/>
            <person name="Hutchinson M.I."/>
            <person name="Powell A.J."/>
            <person name="Barry K."/>
            <person name="Miller A.N."/>
            <person name="Grigoriev I.V."/>
            <person name="Debuchy R."/>
            <person name="Gladieux P."/>
            <person name="Thoren M.H."/>
            <person name="Johannesson H."/>
        </authorList>
    </citation>
    <scope>NUCLEOTIDE SEQUENCE</scope>
    <source>
        <strain evidence="3">CBS 359.72</strain>
    </source>
</reference>
<keyword evidence="2" id="KW-0812">Transmembrane</keyword>
<dbReference type="AlphaFoldDB" id="A0AAN7HPH9"/>
<feature type="compositionally biased region" description="Polar residues" evidence="1">
    <location>
        <begin position="70"/>
        <end position="79"/>
    </location>
</feature>
<gene>
    <name evidence="3" type="ORF">C7999DRAFT_10112</name>
</gene>
<keyword evidence="2" id="KW-0472">Membrane</keyword>
<feature type="region of interest" description="Disordered" evidence="1">
    <location>
        <begin position="318"/>
        <end position="420"/>
    </location>
</feature>
<evidence type="ECO:0000256" key="1">
    <source>
        <dbReference type="SAM" id="MobiDB-lite"/>
    </source>
</evidence>
<feature type="region of interest" description="Disordered" evidence="1">
    <location>
        <begin position="194"/>
        <end position="229"/>
    </location>
</feature>
<organism evidence="3 4">
    <name type="scientific">Corynascus novoguineensis</name>
    <dbReference type="NCBI Taxonomy" id="1126955"/>
    <lineage>
        <taxon>Eukaryota</taxon>
        <taxon>Fungi</taxon>
        <taxon>Dikarya</taxon>
        <taxon>Ascomycota</taxon>
        <taxon>Pezizomycotina</taxon>
        <taxon>Sordariomycetes</taxon>
        <taxon>Sordariomycetidae</taxon>
        <taxon>Sordariales</taxon>
        <taxon>Chaetomiaceae</taxon>
        <taxon>Corynascus</taxon>
    </lineage>
</organism>
<evidence type="ECO:0000313" key="4">
    <source>
        <dbReference type="Proteomes" id="UP001303647"/>
    </source>
</evidence>
<comment type="caution">
    <text evidence="3">The sequence shown here is derived from an EMBL/GenBank/DDBJ whole genome shotgun (WGS) entry which is preliminary data.</text>
</comment>
<feature type="compositionally biased region" description="Basic and acidic residues" evidence="1">
    <location>
        <begin position="318"/>
        <end position="359"/>
    </location>
</feature>
<protein>
    <recommendedName>
        <fullName evidence="5">Peroxin 26</fullName>
    </recommendedName>
</protein>
<reference evidence="3" key="1">
    <citation type="journal article" date="2023" name="Mol. Phylogenet. Evol.">
        <title>Genome-scale phylogeny and comparative genomics of the fungal order Sordariales.</title>
        <authorList>
            <person name="Hensen N."/>
            <person name="Bonometti L."/>
            <person name="Westerberg I."/>
            <person name="Brannstrom I.O."/>
            <person name="Guillou S."/>
            <person name="Cros-Aarteil S."/>
            <person name="Calhoun S."/>
            <person name="Haridas S."/>
            <person name="Kuo A."/>
            <person name="Mondo S."/>
            <person name="Pangilinan J."/>
            <person name="Riley R."/>
            <person name="LaButti K."/>
            <person name="Andreopoulos B."/>
            <person name="Lipzen A."/>
            <person name="Chen C."/>
            <person name="Yan M."/>
            <person name="Daum C."/>
            <person name="Ng V."/>
            <person name="Clum A."/>
            <person name="Steindorff A."/>
            <person name="Ohm R.A."/>
            <person name="Martin F."/>
            <person name="Silar P."/>
            <person name="Natvig D.O."/>
            <person name="Lalanne C."/>
            <person name="Gautier V."/>
            <person name="Ament-Velasquez S.L."/>
            <person name="Kruys A."/>
            <person name="Hutchinson M.I."/>
            <person name="Powell A.J."/>
            <person name="Barry K."/>
            <person name="Miller A.N."/>
            <person name="Grigoriev I.V."/>
            <person name="Debuchy R."/>
            <person name="Gladieux P."/>
            <person name="Hiltunen Thoren M."/>
            <person name="Johannesson H."/>
        </authorList>
    </citation>
    <scope>NUCLEOTIDE SEQUENCE</scope>
    <source>
        <strain evidence="3">CBS 359.72</strain>
    </source>
</reference>
<keyword evidence="4" id="KW-1185">Reference proteome</keyword>
<sequence length="500" mass="55591">MDANRMGYTAADSLSQARGLSTSISSLSSSASGRSGTASHISKTYRQASTLFLTRRLPEALSTVLPLVSPPQSDGQDGSTEPAPVIRASRSSRIKVWSLYLTVLNAIAELDSDDGKDAFGAREWRALCYKVRSGEIWEEVVRNGYHGVEGDVDAEVAINLATLLLAHAKNQTLNQKRLENYLAAARTPNLEISADHFSQSPRRHHQHRSPSKSHSRHRGPGPSGADTPRDLEARVKILELYTLHVLPRNGEWEYAREFIGVSPVLDDERREAFLQALDTLREEQAEAERRAAEERAKREEAIRRDVEEARRLRAENEARERRRLEEERAKREEVEKEKEKEKERERERERERNKNKATEGDFGLEDESLSPAVSSTSSTPSALKKSRPSPGSRSSAGSAARRGGPLPRRGVAGSGGSAVASPTLMSRATRVLGNLRVLVDEIATAFQTNPYVLMRMLAFVIGLLLLLSRKRVRERMARIIGVSWNKVKATVGMGTKVSYI</sequence>
<feature type="compositionally biased region" description="Basic residues" evidence="1">
    <location>
        <begin position="201"/>
        <end position="219"/>
    </location>
</feature>
<proteinExistence type="predicted"/>
<feature type="transmembrane region" description="Helical" evidence="2">
    <location>
        <begin position="451"/>
        <end position="468"/>
    </location>
</feature>
<evidence type="ECO:0000256" key="2">
    <source>
        <dbReference type="SAM" id="Phobius"/>
    </source>
</evidence>
<dbReference type="Proteomes" id="UP001303647">
    <property type="component" value="Unassembled WGS sequence"/>
</dbReference>